<dbReference type="RefSeq" id="WP_213109084.1">
    <property type="nucleotide sequence ID" value="NZ_JAGYPJ010000001.1"/>
</dbReference>
<keyword evidence="4 7" id="KW-0812">Transmembrane</keyword>
<dbReference type="EMBL" id="JAGYPJ010000001">
    <property type="protein sequence ID" value="MBS4198311.1"/>
    <property type="molecule type" value="Genomic_DNA"/>
</dbReference>
<dbReference type="Proteomes" id="UP000682713">
    <property type="component" value="Unassembled WGS sequence"/>
</dbReference>
<evidence type="ECO:0000256" key="3">
    <source>
        <dbReference type="ARBA" id="ARBA00022475"/>
    </source>
</evidence>
<protein>
    <submittedName>
        <fullName evidence="9">Sugar ABC transporter permease</fullName>
    </submittedName>
</protein>
<feature type="transmembrane region" description="Helical" evidence="7">
    <location>
        <begin position="133"/>
        <end position="153"/>
    </location>
</feature>
<dbReference type="AlphaFoldDB" id="A0A942THS1"/>
<dbReference type="GO" id="GO:0055085">
    <property type="term" value="P:transmembrane transport"/>
    <property type="evidence" value="ECO:0007669"/>
    <property type="project" value="InterPro"/>
</dbReference>
<comment type="similarity">
    <text evidence="7">Belongs to the binding-protein-dependent transport system permease family.</text>
</comment>
<name>A0A942THS1_9BACI</name>
<keyword evidence="3" id="KW-1003">Cell membrane</keyword>
<keyword evidence="5 7" id="KW-1133">Transmembrane helix</keyword>
<keyword evidence="10" id="KW-1185">Reference proteome</keyword>
<reference evidence="9 10" key="1">
    <citation type="submission" date="2021-05" db="EMBL/GenBank/DDBJ databases">
        <title>Novel Bacillus species.</title>
        <authorList>
            <person name="Liu G."/>
        </authorList>
    </citation>
    <scope>NUCLEOTIDE SEQUENCE [LARGE SCALE GENOMIC DNA]</scope>
    <source>
        <strain evidence="9 10">FJAT-49732</strain>
    </source>
</reference>
<dbReference type="InterPro" id="IPR000515">
    <property type="entry name" value="MetI-like"/>
</dbReference>
<feature type="transmembrane region" description="Helical" evidence="7">
    <location>
        <begin position="98"/>
        <end position="121"/>
    </location>
</feature>
<evidence type="ECO:0000259" key="8">
    <source>
        <dbReference type="PROSITE" id="PS50928"/>
    </source>
</evidence>
<dbReference type="InterPro" id="IPR035906">
    <property type="entry name" value="MetI-like_sf"/>
</dbReference>
<dbReference type="PROSITE" id="PS50928">
    <property type="entry name" value="ABC_TM1"/>
    <property type="match status" value="1"/>
</dbReference>
<sequence>MEVQEQTAIQKSKPIAVKKQKLSKRMKKIWKNYDLYLLLLPTLLYFLIFHYLPMYGVQIAFKNFNPVLGINGSPWIGFSQFERFFNSYQLWTVLKNTLGLALLELATFPIPIVMALLLNQLTSRKYKRIVQTVTYAPHFISVVVLVGMLYLFLSPRTGIINQFLVLIGMEPIFFFGIPEWFKPLFISSGVWQNLGWGMIIYLAALSGISPELHEAAIMDGASKIRRIWHIDIPGIMPTVIILLILGIGNLLNVGFEKVYLMQNSLNVSSSEIIQTHVYKTGLLGAQYSYAAAVGLFNSIINFILLIFINQAAKKAGQASLW</sequence>
<keyword evidence="2 7" id="KW-0813">Transport</keyword>
<evidence type="ECO:0000256" key="2">
    <source>
        <dbReference type="ARBA" id="ARBA00022448"/>
    </source>
</evidence>
<dbReference type="SUPFAM" id="SSF161098">
    <property type="entry name" value="MetI-like"/>
    <property type="match status" value="1"/>
</dbReference>
<evidence type="ECO:0000256" key="4">
    <source>
        <dbReference type="ARBA" id="ARBA00022692"/>
    </source>
</evidence>
<keyword evidence="6 7" id="KW-0472">Membrane</keyword>
<evidence type="ECO:0000256" key="5">
    <source>
        <dbReference type="ARBA" id="ARBA00022989"/>
    </source>
</evidence>
<feature type="domain" description="ABC transmembrane type-1" evidence="8">
    <location>
        <begin position="97"/>
        <end position="308"/>
    </location>
</feature>
<dbReference type="Gene3D" id="1.10.3720.10">
    <property type="entry name" value="MetI-like"/>
    <property type="match status" value="1"/>
</dbReference>
<evidence type="ECO:0000313" key="9">
    <source>
        <dbReference type="EMBL" id="MBS4198311.1"/>
    </source>
</evidence>
<evidence type="ECO:0000256" key="7">
    <source>
        <dbReference type="RuleBase" id="RU363032"/>
    </source>
</evidence>
<dbReference type="PANTHER" id="PTHR43227">
    <property type="entry name" value="BLL4140 PROTEIN"/>
    <property type="match status" value="1"/>
</dbReference>
<comment type="subcellular location">
    <subcellularLocation>
        <location evidence="1 7">Cell membrane</location>
        <topology evidence="1 7">Multi-pass membrane protein</topology>
    </subcellularLocation>
</comment>
<dbReference type="InterPro" id="IPR050809">
    <property type="entry name" value="UgpAE/MalFG_permease"/>
</dbReference>
<feature type="transmembrane region" description="Helical" evidence="7">
    <location>
        <begin position="159"/>
        <end position="177"/>
    </location>
</feature>
<feature type="transmembrane region" description="Helical" evidence="7">
    <location>
        <begin position="232"/>
        <end position="251"/>
    </location>
</feature>
<dbReference type="Pfam" id="PF00528">
    <property type="entry name" value="BPD_transp_1"/>
    <property type="match status" value="1"/>
</dbReference>
<accession>A0A942THS1</accession>
<evidence type="ECO:0000256" key="1">
    <source>
        <dbReference type="ARBA" id="ARBA00004651"/>
    </source>
</evidence>
<organism evidence="9 10">
    <name type="scientific">Lederbergia citrisecunda</name>
    <dbReference type="NCBI Taxonomy" id="2833583"/>
    <lineage>
        <taxon>Bacteria</taxon>
        <taxon>Bacillati</taxon>
        <taxon>Bacillota</taxon>
        <taxon>Bacilli</taxon>
        <taxon>Bacillales</taxon>
        <taxon>Bacillaceae</taxon>
        <taxon>Lederbergia</taxon>
    </lineage>
</organism>
<feature type="transmembrane region" description="Helical" evidence="7">
    <location>
        <begin position="33"/>
        <end position="52"/>
    </location>
</feature>
<feature type="transmembrane region" description="Helical" evidence="7">
    <location>
        <begin position="287"/>
        <end position="308"/>
    </location>
</feature>
<dbReference type="CDD" id="cd06261">
    <property type="entry name" value="TM_PBP2"/>
    <property type="match status" value="1"/>
</dbReference>
<dbReference type="GO" id="GO:0005886">
    <property type="term" value="C:plasma membrane"/>
    <property type="evidence" value="ECO:0007669"/>
    <property type="project" value="UniProtKB-SubCell"/>
</dbReference>
<evidence type="ECO:0000313" key="10">
    <source>
        <dbReference type="Proteomes" id="UP000682713"/>
    </source>
</evidence>
<dbReference type="PANTHER" id="PTHR43227:SF11">
    <property type="entry name" value="BLL4140 PROTEIN"/>
    <property type="match status" value="1"/>
</dbReference>
<comment type="caution">
    <text evidence="9">The sequence shown here is derived from an EMBL/GenBank/DDBJ whole genome shotgun (WGS) entry which is preliminary data.</text>
</comment>
<gene>
    <name evidence="9" type="ORF">KHA93_01380</name>
</gene>
<evidence type="ECO:0000256" key="6">
    <source>
        <dbReference type="ARBA" id="ARBA00023136"/>
    </source>
</evidence>
<proteinExistence type="inferred from homology"/>